<comment type="caution">
    <text evidence="13">The sequence shown here is derived from an EMBL/GenBank/DDBJ whole genome shotgun (WGS) entry which is preliminary data.</text>
</comment>
<keyword evidence="5 11" id="KW-0808">Transferase</keyword>
<dbReference type="FunFam" id="3.30.63.10:FF:000002">
    <property type="entry name" value="Guanylate kinase 1"/>
    <property type="match status" value="1"/>
</dbReference>
<dbReference type="EMBL" id="LNAM01000164">
    <property type="protein sequence ID" value="KSV58675.1"/>
    <property type="molecule type" value="Genomic_DNA"/>
</dbReference>
<evidence type="ECO:0000256" key="6">
    <source>
        <dbReference type="ARBA" id="ARBA00022741"/>
    </source>
</evidence>
<name>A0A0V8QE50_9FIRM</name>
<dbReference type="CDD" id="cd00071">
    <property type="entry name" value="GMPK"/>
    <property type="match status" value="1"/>
</dbReference>
<dbReference type="STRING" id="290052.ASU35_02410"/>
<dbReference type="NCBIfam" id="TIGR03263">
    <property type="entry name" value="guanyl_kin"/>
    <property type="match status" value="1"/>
</dbReference>
<sequence>MNKKGILTIISGFSGAGKGTLVKELVKKYDYKLSISATTRSPRQGEEHGREYFFLTRDEFESMIEDNQLLEWAEYVGNYYGTPKAYVEEQLELGSHVILEIEIQGALKVKEQCPDALLLFVTPPSAQVLKERLIGRGTENMDTINKRLSRACEEALYMPDYDYIIVNDELSECVEETNAIIENERNRTERRQDFIQLITEELKVFQEGE</sequence>
<comment type="similarity">
    <text evidence="2 11">Belongs to the guanylate kinase family.</text>
</comment>
<evidence type="ECO:0000256" key="7">
    <source>
        <dbReference type="ARBA" id="ARBA00022777"/>
    </source>
</evidence>
<organism evidence="13 14">
    <name type="scientific">Acetivibrio ethanolgignens</name>
    <dbReference type="NCBI Taxonomy" id="290052"/>
    <lineage>
        <taxon>Bacteria</taxon>
        <taxon>Bacillati</taxon>
        <taxon>Bacillota</taxon>
        <taxon>Clostridia</taxon>
        <taxon>Eubacteriales</taxon>
        <taxon>Oscillospiraceae</taxon>
        <taxon>Acetivibrio</taxon>
    </lineage>
</organism>
<dbReference type="Gene3D" id="3.30.63.10">
    <property type="entry name" value="Guanylate Kinase phosphate binding domain"/>
    <property type="match status" value="1"/>
</dbReference>
<dbReference type="GO" id="GO:0005524">
    <property type="term" value="F:ATP binding"/>
    <property type="evidence" value="ECO:0007669"/>
    <property type="project" value="UniProtKB-UniRule"/>
</dbReference>
<dbReference type="SUPFAM" id="SSF52540">
    <property type="entry name" value="P-loop containing nucleoside triphosphate hydrolases"/>
    <property type="match status" value="1"/>
</dbReference>
<dbReference type="InterPro" id="IPR008145">
    <property type="entry name" value="GK/Ca_channel_bsu"/>
</dbReference>
<dbReference type="InterPro" id="IPR017665">
    <property type="entry name" value="Guanylate_kinase"/>
</dbReference>
<evidence type="ECO:0000256" key="1">
    <source>
        <dbReference type="ARBA" id="ARBA00003531"/>
    </source>
</evidence>
<evidence type="ECO:0000256" key="11">
    <source>
        <dbReference type="HAMAP-Rule" id="MF_00328"/>
    </source>
</evidence>
<dbReference type="GO" id="GO:0004385">
    <property type="term" value="F:GMP kinase activity"/>
    <property type="evidence" value="ECO:0007669"/>
    <property type="project" value="UniProtKB-UniRule"/>
</dbReference>
<dbReference type="RefSeq" id="WP_058353110.1">
    <property type="nucleotide sequence ID" value="NZ_CABMMD010000164.1"/>
</dbReference>
<dbReference type="InterPro" id="IPR027417">
    <property type="entry name" value="P-loop_NTPase"/>
</dbReference>
<comment type="function">
    <text evidence="1 11">Essential for recycling GMP and indirectly, cGMP.</text>
</comment>
<dbReference type="InterPro" id="IPR008144">
    <property type="entry name" value="Guanylate_kin-like_dom"/>
</dbReference>
<keyword evidence="11" id="KW-0963">Cytoplasm</keyword>
<evidence type="ECO:0000259" key="12">
    <source>
        <dbReference type="PROSITE" id="PS50052"/>
    </source>
</evidence>
<keyword evidence="8 11" id="KW-0067">ATP-binding</keyword>
<proteinExistence type="inferred from homology"/>
<evidence type="ECO:0000256" key="10">
    <source>
        <dbReference type="ARBA" id="ARBA00048594"/>
    </source>
</evidence>
<keyword evidence="14" id="KW-1185">Reference proteome</keyword>
<dbReference type="EC" id="2.7.4.8" evidence="3 11"/>
<reference evidence="13 14" key="1">
    <citation type="submission" date="2015-11" db="EMBL/GenBank/DDBJ databases">
        <title>Butyribacter intestini gen. nov., sp. nov., a butyric acid-producing bacterium of the family Lachnospiraceae isolated from the human faeces.</title>
        <authorList>
            <person name="Zou Y."/>
            <person name="Xue W."/>
            <person name="Luo G."/>
            <person name="Lv M."/>
        </authorList>
    </citation>
    <scope>NUCLEOTIDE SEQUENCE [LARGE SCALE GENOMIC DNA]</scope>
    <source>
        <strain evidence="13 14">ACET-33324</strain>
    </source>
</reference>
<dbReference type="GO" id="GO:0005829">
    <property type="term" value="C:cytosol"/>
    <property type="evidence" value="ECO:0007669"/>
    <property type="project" value="TreeGrafter"/>
</dbReference>
<evidence type="ECO:0000256" key="9">
    <source>
        <dbReference type="ARBA" id="ARBA00030128"/>
    </source>
</evidence>
<keyword evidence="6 11" id="KW-0547">Nucleotide-binding</keyword>
<dbReference type="HAMAP" id="MF_00328">
    <property type="entry name" value="Guanylate_kinase"/>
    <property type="match status" value="1"/>
</dbReference>
<comment type="catalytic activity">
    <reaction evidence="10 11">
        <text>GMP + ATP = GDP + ADP</text>
        <dbReference type="Rhea" id="RHEA:20780"/>
        <dbReference type="ChEBI" id="CHEBI:30616"/>
        <dbReference type="ChEBI" id="CHEBI:58115"/>
        <dbReference type="ChEBI" id="CHEBI:58189"/>
        <dbReference type="ChEBI" id="CHEBI:456216"/>
        <dbReference type="EC" id="2.7.4.8"/>
    </reaction>
</comment>
<dbReference type="PANTHER" id="PTHR23117">
    <property type="entry name" value="GUANYLATE KINASE-RELATED"/>
    <property type="match status" value="1"/>
</dbReference>
<keyword evidence="7 11" id="KW-0418">Kinase</keyword>
<dbReference type="Gene3D" id="3.40.50.300">
    <property type="entry name" value="P-loop containing nucleotide triphosphate hydrolases"/>
    <property type="match status" value="1"/>
</dbReference>
<evidence type="ECO:0000256" key="3">
    <source>
        <dbReference type="ARBA" id="ARBA00012961"/>
    </source>
</evidence>
<dbReference type="Proteomes" id="UP000054874">
    <property type="component" value="Unassembled WGS sequence"/>
</dbReference>
<feature type="binding site" evidence="11">
    <location>
        <begin position="12"/>
        <end position="19"/>
    </location>
    <ligand>
        <name>ATP</name>
        <dbReference type="ChEBI" id="CHEBI:30616"/>
    </ligand>
</feature>
<dbReference type="PROSITE" id="PS00856">
    <property type="entry name" value="GUANYLATE_KINASE_1"/>
    <property type="match status" value="1"/>
</dbReference>
<dbReference type="AlphaFoldDB" id="A0A0V8QE50"/>
<dbReference type="OrthoDB" id="9808150at2"/>
<evidence type="ECO:0000256" key="4">
    <source>
        <dbReference type="ARBA" id="ARBA00016296"/>
    </source>
</evidence>
<evidence type="ECO:0000256" key="2">
    <source>
        <dbReference type="ARBA" id="ARBA00005790"/>
    </source>
</evidence>
<dbReference type="SMART" id="SM00072">
    <property type="entry name" value="GuKc"/>
    <property type="match status" value="1"/>
</dbReference>
<dbReference type="PROSITE" id="PS50052">
    <property type="entry name" value="GUANYLATE_KINASE_2"/>
    <property type="match status" value="1"/>
</dbReference>
<protein>
    <recommendedName>
        <fullName evidence="4 11">Guanylate kinase</fullName>
        <ecNumber evidence="3 11">2.7.4.8</ecNumber>
    </recommendedName>
    <alternativeName>
        <fullName evidence="9 11">GMP kinase</fullName>
    </alternativeName>
</protein>
<evidence type="ECO:0000256" key="5">
    <source>
        <dbReference type="ARBA" id="ARBA00022679"/>
    </source>
</evidence>
<accession>A0A0V8QE50</accession>
<dbReference type="Pfam" id="PF00625">
    <property type="entry name" value="Guanylate_kin"/>
    <property type="match status" value="1"/>
</dbReference>
<feature type="domain" description="Guanylate kinase-like" evidence="12">
    <location>
        <begin position="5"/>
        <end position="182"/>
    </location>
</feature>
<evidence type="ECO:0000313" key="14">
    <source>
        <dbReference type="Proteomes" id="UP000054874"/>
    </source>
</evidence>
<comment type="subcellular location">
    <subcellularLocation>
        <location evidence="11">Cytoplasm</location>
    </subcellularLocation>
</comment>
<evidence type="ECO:0000313" key="13">
    <source>
        <dbReference type="EMBL" id="KSV58675.1"/>
    </source>
</evidence>
<dbReference type="InterPro" id="IPR020590">
    <property type="entry name" value="Guanylate_kinase_CS"/>
</dbReference>
<evidence type="ECO:0000256" key="8">
    <source>
        <dbReference type="ARBA" id="ARBA00022840"/>
    </source>
</evidence>
<gene>
    <name evidence="11" type="primary">gmk</name>
    <name evidence="13" type="ORF">ASU35_02410</name>
</gene>
<dbReference type="PANTHER" id="PTHR23117:SF13">
    <property type="entry name" value="GUANYLATE KINASE"/>
    <property type="match status" value="1"/>
</dbReference>